<feature type="transmembrane region" description="Helical" evidence="8">
    <location>
        <begin position="28"/>
        <end position="50"/>
    </location>
</feature>
<dbReference type="PANTHER" id="PTHR42682:SF4">
    <property type="entry name" value="NADH-UBIQUINONE_PLASTOQUINONE"/>
    <property type="match status" value="1"/>
</dbReference>
<dbReference type="GO" id="GO:0016491">
    <property type="term" value="F:oxidoreductase activity"/>
    <property type="evidence" value="ECO:0007669"/>
    <property type="project" value="UniProtKB-KW"/>
</dbReference>
<comment type="subcellular location">
    <subcellularLocation>
        <location evidence="1">Cell membrane</location>
        <topology evidence="1">Multi-pass membrane protein</topology>
    </subcellularLocation>
    <subcellularLocation>
        <location evidence="7">Membrane</location>
        <topology evidence="7">Multi-pass membrane protein</topology>
    </subcellularLocation>
</comment>
<feature type="transmembrane region" description="Helical" evidence="8">
    <location>
        <begin position="296"/>
        <end position="316"/>
    </location>
</feature>
<dbReference type="AlphaFoldDB" id="A0A1E3X440"/>
<feature type="transmembrane region" description="Helical" evidence="8">
    <location>
        <begin position="450"/>
        <end position="470"/>
    </location>
</feature>
<feature type="domain" description="NADH:quinone oxidoreductase/Mrp antiporter transmembrane" evidence="9">
    <location>
        <begin position="111"/>
        <end position="377"/>
    </location>
</feature>
<dbReference type="Proteomes" id="UP000094056">
    <property type="component" value="Unassembled WGS sequence"/>
</dbReference>
<dbReference type="PATRIC" id="fig|1872076.5.peg.5491"/>
<dbReference type="GO" id="GO:0005886">
    <property type="term" value="C:plasma membrane"/>
    <property type="evidence" value="ECO:0007669"/>
    <property type="project" value="UniProtKB-SubCell"/>
</dbReference>
<feature type="transmembrane region" description="Helical" evidence="8">
    <location>
        <begin position="265"/>
        <end position="284"/>
    </location>
</feature>
<feature type="transmembrane region" description="Helical" evidence="8">
    <location>
        <begin position="577"/>
        <end position="597"/>
    </location>
</feature>
<feature type="transmembrane region" description="Helical" evidence="8">
    <location>
        <begin position="96"/>
        <end position="112"/>
    </location>
</feature>
<keyword evidence="6 8" id="KW-0472">Membrane</keyword>
<evidence type="ECO:0000256" key="8">
    <source>
        <dbReference type="SAM" id="Phobius"/>
    </source>
</evidence>
<proteinExistence type="predicted"/>
<feature type="transmembrane region" description="Helical" evidence="8">
    <location>
        <begin position="411"/>
        <end position="430"/>
    </location>
</feature>
<dbReference type="InterPro" id="IPR001750">
    <property type="entry name" value="ND/Mrp_TM"/>
</dbReference>
<gene>
    <name evidence="10" type="ORF">SCARUB_04576</name>
</gene>
<organism evidence="10 11">
    <name type="scientific">Candidatus Scalindua rubra</name>
    <dbReference type="NCBI Taxonomy" id="1872076"/>
    <lineage>
        <taxon>Bacteria</taxon>
        <taxon>Pseudomonadati</taxon>
        <taxon>Planctomycetota</taxon>
        <taxon>Candidatus Brocadiia</taxon>
        <taxon>Candidatus Brocadiales</taxon>
        <taxon>Candidatus Scalinduaceae</taxon>
        <taxon>Candidatus Scalindua</taxon>
    </lineage>
</organism>
<keyword evidence="4 8" id="KW-1133">Transmembrane helix</keyword>
<evidence type="ECO:0000259" key="9">
    <source>
        <dbReference type="Pfam" id="PF00361"/>
    </source>
</evidence>
<keyword evidence="2" id="KW-1003">Cell membrane</keyword>
<feature type="transmembrane region" description="Helical" evidence="8">
    <location>
        <begin position="328"/>
        <end position="352"/>
    </location>
</feature>
<keyword evidence="5" id="KW-0560">Oxidoreductase</keyword>
<evidence type="ECO:0000256" key="6">
    <source>
        <dbReference type="ARBA" id="ARBA00023136"/>
    </source>
</evidence>
<evidence type="ECO:0000256" key="1">
    <source>
        <dbReference type="ARBA" id="ARBA00004651"/>
    </source>
</evidence>
<comment type="caution">
    <text evidence="10">The sequence shown here is derived from an EMBL/GenBank/DDBJ whole genome shotgun (WGS) entry which is preliminary data.</text>
</comment>
<name>A0A1E3X440_9BACT</name>
<feature type="transmembrane region" description="Helical" evidence="8">
    <location>
        <begin position="240"/>
        <end position="258"/>
    </location>
</feature>
<evidence type="ECO:0000256" key="2">
    <source>
        <dbReference type="ARBA" id="ARBA00022475"/>
    </source>
</evidence>
<feature type="transmembrane region" description="Helical" evidence="8">
    <location>
        <begin position="6"/>
        <end position="21"/>
    </location>
</feature>
<sequence>MTSFIPPVSFFIFGAVLFLFIRGNLLKVFLLLIPAITFMNLFNMVEGTYYTINFLDFEVIFCKVDKLSKVFGYIFVIMTFAGNLFSIHLKTRDEHIAALLYAGGSLGVVFAGDYFSLFVFWEVMAVASTYLIWARKTKAAKDAGFRYIIIHFLGGQFLFAGIIIYVVSTGSISFGYLGLNGVASCLIFLGFILNAAIPPLSAWLSDSYPESTVTGTVFLSAFTTKTAVYVLARAFPGEQILMWTGIVMVVYGIVYALIENDMRRVLSYSIINQVGFMITGIGIGTELSINGSVSHAFAHILYKALLMMSAGAVLYMTKRSKCTELGGLYKTMPITLILCCVGAASISGFPLTGGFTTKSMIIDAAGSEHLGVIWHLLILASAGVFLHAGIKFPYFVFFAKDSGLRPKEPPINMLLAMGLLSILCILVGVWPEPLYRILPYPVDFVPYTGAHVVGQLQILMFSALAFFMLLKFLKRTETISLDTDWFYRKGTMGFLWLLDNPLAWFGNQVKTTFFVTIPQSLIWFSKNPLMALKMAGNNIALAIFEESFTKEKVERIRRRIVEEITVYPGDVIRYSHVGTTVIWVMGLLLAYLIIYIVSVK</sequence>
<evidence type="ECO:0000313" key="10">
    <source>
        <dbReference type="EMBL" id="ODS30312.1"/>
    </source>
</evidence>
<evidence type="ECO:0000256" key="7">
    <source>
        <dbReference type="RuleBase" id="RU000320"/>
    </source>
</evidence>
<accession>A0A1E3X440</accession>
<dbReference type="EMBL" id="MAYW01000245">
    <property type="protein sequence ID" value="ODS30312.1"/>
    <property type="molecule type" value="Genomic_DNA"/>
</dbReference>
<feature type="transmembrane region" description="Helical" evidence="8">
    <location>
        <begin position="372"/>
        <end position="399"/>
    </location>
</feature>
<evidence type="ECO:0000256" key="4">
    <source>
        <dbReference type="ARBA" id="ARBA00022989"/>
    </source>
</evidence>
<evidence type="ECO:0000313" key="11">
    <source>
        <dbReference type="Proteomes" id="UP000094056"/>
    </source>
</evidence>
<dbReference type="NCBIfam" id="NF009310">
    <property type="entry name" value="PRK12668.1"/>
    <property type="match status" value="1"/>
</dbReference>
<protein>
    <submittedName>
        <fullName evidence="10">NADH dehydrogenase subunit C</fullName>
    </submittedName>
</protein>
<reference evidence="10 11" key="1">
    <citation type="submission" date="2016-07" db="EMBL/GenBank/DDBJ databases">
        <title>Draft genome of Scalindua rubra, obtained from a brine-seawater interface in the Red Sea, sheds light on salt adaptation in anammox bacteria.</title>
        <authorList>
            <person name="Speth D.R."/>
            <person name="Lagkouvardos I."/>
            <person name="Wang Y."/>
            <person name="Qian P.-Y."/>
            <person name="Dutilh B.E."/>
            <person name="Jetten M.S."/>
        </authorList>
    </citation>
    <scope>NUCLEOTIDE SEQUENCE [LARGE SCALE GENOMIC DNA]</scope>
    <source>
        <strain evidence="10">BSI-1</strain>
    </source>
</reference>
<dbReference type="Pfam" id="PF00361">
    <property type="entry name" value="Proton_antipo_M"/>
    <property type="match status" value="1"/>
</dbReference>
<keyword evidence="3 7" id="KW-0812">Transmembrane</keyword>
<feature type="transmembrane region" description="Helical" evidence="8">
    <location>
        <begin position="147"/>
        <end position="168"/>
    </location>
</feature>
<evidence type="ECO:0000256" key="3">
    <source>
        <dbReference type="ARBA" id="ARBA00022692"/>
    </source>
</evidence>
<evidence type="ECO:0000256" key="5">
    <source>
        <dbReference type="ARBA" id="ARBA00023002"/>
    </source>
</evidence>
<dbReference type="PANTHER" id="PTHR42682">
    <property type="entry name" value="HYDROGENASE-4 COMPONENT F"/>
    <property type="match status" value="1"/>
</dbReference>
<dbReference type="InterPro" id="IPR052175">
    <property type="entry name" value="ComplexI-like_HydComp"/>
</dbReference>
<feature type="transmembrane region" description="Helical" evidence="8">
    <location>
        <begin position="70"/>
        <end position="89"/>
    </location>
</feature>
<feature type="transmembrane region" description="Helical" evidence="8">
    <location>
        <begin position="174"/>
        <end position="193"/>
    </location>
</feature>